<dbReference type="AlphaFoldDB" id="A0A3P8KVH5"/>
<protein>
    <submittedName>
        <fullName evidence="1">Uncharacterized protein</fullName>
    </submittedName>
</protein>
<reference evidence="1 2" key="1">
    <citation type="submission" date="2018-11" db="EMBL/GenBank/DDBJ databases">
        <authorList>
            <consortium name="Pathogen Informatics"/>
        </authorList>
    </citation>
    <scope>NUCLEOTIDE SEQUENCE [LARGE SCALE GENOMIC DNA]</scope>
    <source>
        <strain>Denwood</strain>
        <strain evidence="2">Zambia</strain>
    </source>
</reference>
<evidence type="ECO:0000313" key="2">
    <source>
        <dbReference type="Proteomes" id="UP000269396"/>
    </source>
</evidence>
<evidence type="ECO:0000313" key="1">
    <source>
        <dbReference type="EMBL" id="VDP86243.1"/>
    </source>
</evidence>
<accession>A0A3P8KVH5</accession>
<organism evidence="1 2">
    <name type="scientific">Schistosoma mattheei</name>
    <dbReference type="NCBI Taxonomy" id="31246"/>
    <lineage>
        <taxon>Eukaryota</taxon>
        <taxon>Metazoa</taxon>
        <taxon>Spiralia</taxon>
        <taxon>Lophotrochozoa</taxon>
        <taxon>Platyhelminthes</taxon>
        <taxon>Trematoda</taxon>
        <taxon>Digenea</taxon>
        <taxon>Strigeidida</taxon>
        <taxon>Schistosomatoidea</taxon>
        <taxon>Schistosomatidae</taxon>
        <taxon>Schistosoma</taxon>
    </lineage>
</organism>
<keyword evidence="2" id="KW-1185">Reference proteome</keyword>
<proteinExistence type="predicted"/>
<gene>
    <name evidence="1" type="ORF">SMTD_LOCUS22018</name>
</gene>
<dbReference type="EMBL" id="UZAL01049454">
    <property type="protein sequence ID" value="VDP86243.1"/>
    <property type="molecule type" value="Genomic_DNA"/>
</dbReference>
<sequence length="37" mass="4462">MDYVVSKKKLMHLILIQSQKHKHQCKFDFLCLALILF</sequence>
<name>A0A3P8KVH5_9TREM</name>
<dbReference type="Proteomes" id="UP000269396">
    <property type="component" value="Unassembled WGS sequence"/>
</dbReference>